<feature type="non-terminal residue" evidence="2">
    <location>
        <position position="1"/>
    </location>
</feature>
<proteinExistence type="predicted"/>
<evidence type="ECO:0000313" key="2">
    <source>
        <dbReference type="EMBL" id="KKM63758.1"/>
    </source>
</evidence>
<evidence type="ECO:0000259" key="1">
    <source>
        <dbReference type="Pfam" id="PF12773"/>
    </source>
</evidence>
<dbReference type="EMBL" id="LAZR01011041">
    <property type="protein sequence ID" value="KKM63758.1"/>
    <property type="molecule type" value="Genomic_DNA"/>
</dbReference>
<dbReference type="AlphaFoldDB" id="A0A0F9J2I3"/>
<feature type="domain" description="DZANK-type" evidence="1">
    <location>
        <begin position="66"/>
        <end position="114"/>
    </location>
</feature>
<dbReference type="SUPFAM" id="SSF48695">
    <property type="entry name" value="Multiheme cytochromes"/>
    <property type="match status" value="1"/>
</dbReference>
<dbReference type="InterPro" id="IPR036280">
    <property type="entry name" value="Multihaem_cyt_sf"/>
</dbReference>
<name>A0A0F9J2I3_9ZZZZ</name>
<accession>A0A0F9J2I3</accession>
<protein>
    <recommendedName>
        <fullName evidence="1">DZANK-type domain-containing protein</fullName>
    </recommendedName>
</protein>
<sequence length="118" mass="12900">KKSRLFKIIPKAEGVFTLTAILSSKRVNLLTLQIEVIVGNVQIPTSPIIQQVQKPIAKKPVSLINCEYCHEKIDADAKYCPHCGASLIKEPKAETCSSCGTELPKTAKFCAKCGRKTT</sequence>
<dbReference type="InterPro" id="IPR025874">
    <property type="entry name" value="DZR"/>
</dbReference>
<comment type="caution">
    <text evidence="2">The sequence shown here is derived from an EMBL/GenBank/DDBJ whole genome shotgun (WGS) entry which is preliminary data.</text>
</comment>
<dbReference type="Pfam" id="PF12773">
    <property type="entry name" value="DZR"/>
    <property type="match status" value="1"/>
</dbReference>
<organism evidence="2">
    <name type="scientific">marine sediment metagenome</name>
    <dbReference type="NCBI Taxonomy" id="412755"/>
    <lineage>
        <taxon>unclassified sequences</taxon>
        <taxon>metagenomes</taxon>
        <taxon>ecological metagenomes</taxon>
    </lineage>
</organism>
<gene>
    <name evidence="2" type="ORF">LCGC14_1508290</name>
</gene>
<reference evidence="2" key="1">
    <citation type="journal article" date="2015" name="Nature">
        <title>Complex archaea that bridge the gap between prokaryotes and eukaryotes.</title>
        <authorList>
            <person name="Spang A."/>
            <person name="Saw J.H."/>
            <person name="Jorgensen S.L."/>
            <person name="Zaremba-Niedzwiedzka K."/>
            <person name="Martijn J."/>
            <person name="Lind A.E."/>
            <person name="van Eijk R."/>
            <person name="Schleper C."/>
            <person name="Guy L."/>
            <person name="Ettema T.J."/>
        </authorList>
    </citation>
    <scope>NUCLEOTIDE SEQUENCE</scope>
</reference>